<comment type="caution">
    <text evidence="2">The sequence shown here is derived from an EMBL/GenBank/DDBJ whole genome shotgun (WGS) entry which is preliminary data.</text>
</comment>
<proteinExistence type="predicted"/>
<feature type="region of interest" description="Disordered" evidence="1">
    <location>
        <begin position="1"/>
        <end position="20"/>
    </location>
</feature>
<sequence>MSPVQSRTKGTWDHRSGDPLPLLQTKRESVLQANIFPIWTSSWFSKLFIHQGGYRSLAFNIIPIAHSCTKELMMHEAFTARYQSRRPMTRSLSVAQHDPENLRQLRKDFPRHRKSGNILTYVDGALKKWDPPLLVACDGGSMTEDPMVWPMTPGYQAPVCPDIQNPFLDDADCTMIVVCHKVKGKTQYFFEAPHDGCKFKSLFLVLISVTKGNKLSSIEKDISPDIGTFHAIV</sequence>
<name>A0A9P5PL71_9AGAR</name>
<reference evidence="2" key="1">
    <citation type="submission" date="2020-11" db="EMBL/GenBank/DDBJ databases">
        <authorList>
            <consortium name="DOE Joint Genome Institute"/>
            <person name="Ahrendt S."/>
            <person name="Riley R."/>
            <person name="Andreopoulos W."/>
            <person name="Labutti K."/>
            <person name="Pangilinan J."/>
            <person name="Ruiz-Duenas F.J."/>
            <person name="Barrasa J.M."/>
            <person name="Sanchez-Garcia M."/>
            <person name="Camarero S."/>
            <person name="Miyauchi S."/>
            <person name="Serrano A."/>
            <person name="Linde D."/>
            <person name="Babiker R."/>
            <person name="Drula E."/>
            <person name="Ayuso-Fernandez I."/>
            <person name="Pacheco R."/>
            <person name="Padilla G."/>
            <person name="Ferreira P."/>
            <person name="Barriuso J."/>
            <person name="Kellner H."/>
            <person name="Castanera R."/>
            <person name="Alfaro M."/>
            <person name="Ramirez L."/>
            <person name="Pisabarro A.G."/>
            <person name="Kuo A."/>
            <person name="Tritt A."/>
            <person name="Lipzen A."/>
            <person name="He G."/>
            <person name="Yan M."/>
            <person name="Ng V."/>
            <person name="Cullen D."/>
            <person name="Martin F."/>
            <person name="Rosso M.-N."/>
            <person name="Henrissat B."/>
            <person name="Hibbett D."/>
            <person name="Martinez A.T."/>
            <person name="Grigoriev I.V."/>
        </authorList>
    </citation>
    <scope>NUCLEOTIDE SEQUENCE</scope>
    <source>
        <strain evidence="2">AH 40177</strain>
    </source>
</reference>
<dbReference type="EMBL" id="JADNRY010000131">
    <property type="protein sequence ID" value="KAF9064075.1"/>
    <property type="molecule type" value="Genomic_DNA"/>
</dbReference>
<organism evidence="2 3">
    <name type="scientific">Rhodocollybia butyracea</name>
    <dbReference type="NCBI Taxonomy" id="206335"/>
    <lineage>
        <taxon>Eukaryota</taxon>
        <taxon>Fungi</taxon>
        <taxon>Dikarya</taxon>
        <taxon>Basidiomycota</taxon>
        <taxon>Agaricomycotina</taxon>
        <taxon>Agaricomycetes</taxon>
        <taxon>Agaricomycetidae</taxon>
        <taxon>Agaricales</taxon>
        <taxon>Marasmiineae</taxon>
        <taxon>Omphalotaceae</taxon>
        <taxon>Rhodocollybia</taxon>
    </lineage>
</organism>
<dbReference type="Proteomes" id="UP000772434">
    <property type="component" value="Unassembled WGS sequence"/>
</dbReference>
<keyword evidence="3" id="KW-1185">Reference proteome</keyword>
<protein>
    <submittedName>
        <fullName evidence="2">Uncharacterized protein</fullName>
    </submittedName>
</protein>
<evidence type="ECO:0000313" key="2">
    <source>
        <dbReference type="EMBL" id="KAF9064075.1"/>
    </source>
</evidence>
<accession>A0A9P5PL71</accession>
<gene>
    <name evidence="2" type="ORF">BDP27DRAFT_1367460</name>
</gene>
<evidence type="ECO:0000313" key="3">
    <source>
        <dbReference type="Proteomes" id="UP000772434"/>
    </source>
</evidence>
<dbReference type="AlphaFoldDB" id="A0A9P5PL71"/>
<evidence type="ECO:0000256" key="1">
    <source>
        <dbReference type="SAM" id="MobiDB-lite"/>
    </source>
</evidence>